<reference evidence="2 3" key="1">
    <citation type="submission" date="2014-12" db="EMBL/GenBank/DDBJ databases">
        <title>Genome sequence of Methanobrevibacter arboriphilicus DH1, DSM1125.</title>
        <authorList>
            <person name="Poehlein A."/>
            <person name="Thauer R.K."/>
            <person name="Seedorf H."/>
            <person name="Daniel R."/>
        </authorList>
    </citation>
    <scope>NUCLEOTIDE SEQUENCE [LARGE SCALE GENOMIC DNA]</scope>
    <source>
        <strain evidence="2 3">DH1</strain>
    </source>
</reference>
<name>A0A1V6N2G9_METAZ</name>
<keyword evidence="1" id="KW-0472">Membrane</keyword>
<gene>
    <name evidence="2" type="ORF">MBBAR_10c00370</name>
</gene>
<evidence type="ECO:0000313" key="2">
    <source>
        <dbReference type="EMBL" id="OQD58696.1"/>
    </source>
</evidence>
<proteinExistence type="predicted"/>
<feature type="transmembrane region" description="Helical" evidence="1">
    <location>
        <begin position="9"/>
        <end position="29"/>
    </location>
</feature>
<protein>
    <submittedName>
        <fullName evidence="2">Uncharacterized protein</fullName>
    </submittedName>
</protein>
<comment type="caution">
    <text evidence="2">The sequence shown here is derived from an EMBL/GenBank/DDBJ whole genome shotgun (WGS) entry which is preliminary data.</text>
</comment>
<evidence type="ECO:0000313" key="3">
    <source>
        <dbReference type="Proteomes" id="UP000191661"/>
    </source>
</evidence>
<dbReference type="Proteomes" id="UP000191661">
    <property type="component" value="Unassembled WGS sequence"/>
</dbReference>
<keyword evidence="1" id="KW-1133">Transmembrane helix</keyword>
<sequence length="219" mass="23968">MGLKNNKTAIIGISIILLIIIITSALVIINNMDYTPSVSFDESRIGIGNNSSVVIAGDAIGLNEIILYSSDLKLNKTVKVENNRFSERINIPENVSASSIYIKYLNNDIEIDNHIYVLISRLTEDELNDLYDENTTQSSSSGEEITINPVDVHTLTSGEPAYEEGYFAAIQSDDGKVYYIYQSDAMKLGGNFNSPFKAKVSTGSVGANPNANIIEEVMI</sequence>
<dbReference type="EMBL" id="JXMW01000010">
    <property type="protein sequence ID" value="OQD58696.1"/>
    <property type="molecule type" value="Genomic_DNA"/>
</dbReference>
<accession>A0A1V6N2G9</accession>
<organism evidence="2 3">
    <name type="scientific">Methanobrevibacter arboriphilus JCM 13429 = DSM 1125</name>
    <dbReference type="NCBI Taxonomy" id="1300164"/>
    <lineage>
        <taxon>Archaea</taxon>
        <taxon>Methanobacteriati</taxon>
        <taxon>Methanobacteriota</taxon>
        <taxon>Methanomada group</taxon>
        <taxon>Methanobacteria</taxon>
        <taxon>Methanobacteriales</taxon>
        <taxon>Methanobacteriaceae</taxon>
        <taxon>Methanobrevibacter</taxon>
    </lineage>
</organism>
<keyword evidence="1" id="KW-0812">Transmembrane</keyword>
<keyword evidence="3" id="KW-1185">Reference proteome</keyword>
<evidence type="ECO:0000256" key="1">
    <source>
        <dbReference type="SAM" id="Phobius"/>
    </source>
</evidence>
<dbReference type="AlphaFoldDB" id="A0A1V6N2G9"/>
<dbReference type="RefSeq" id="WP_080460397.1">
    <property type="nucleotide sequence ID" value="NZ_BBET01000002.1"/>
</dbReference>